<proteinExistence type="predicted"/>
<organism evidence="2 3">
    <name type="scientific">Bacteroides pyogenes F0041</name>
    <dbReference type="NCBI Taxonomy" id="1321819"/>
    <lineage>
        <taxon>Bacteria</taxon>
        <taxon>Pseudomonadati</taxon>
        <taxon>Bacteroidota</taxon>
        <taxon>Bacteroidia</taxon>
        <taxon>Bacteroidales</taxon>
        <taxon>Bacteroidaceae</taxon>
        <taxon>Bacteroides</taxon>
    </lineage>
</organism>
<protein>
    <submittedName>
        <fullName evidence="2">Uncharacterized protein</fullName>
    </submittedName>
</protein>
<sequence>MLKKHEKQVNSYRQAVRLQNCIAGPSFAGDLQRKKQRFQSKKTEPPLAKNRGSVA</sequence>
<feature type="region of interest" description="Disordered" evidence="1">
    <location>
        <begin position="30"/>
        <end position="55"/>
    </location>
</feature>
<evidence type="ECO:0000313" key="2">
    <source>
        <dbReference type="EMBL" id="ERI81900.1"/>
    </source>
</evidence>
<dbReference type="AlphaFoldDB" id="U2CBI9"/>
<name>U2CBI9_9BACE</name>
<reference evidence="2 3" key="1">
    <citation type="submission" date="2013-08" db="EMBL/GenBank/DDBJ databases">
        <authorList>
            <person name="Weinstock G."/>
            <person name="Sodergren E."/>
            <person name="Wylie T."/>
            <person name="Fulton L."/>
            <person name="Fulton R."/>
            <person name="Fronick C."/>
            <person name="O'Laughlin M."/>
            <person name="Godfrey J."/>
            <person name="Miner T."/>
            <person name="Herter B."/>
            <person name="Appelbaum E."/>
            <person name="Cordes M."/>
            <person name="Lek S."/>
            <person name="Wollam A."/>
            <person name="Pepin K.H."/>
            <person name="Palsikar V.B."/>
            <person name="Mitreva M."/>
            <person name="Wilson R.K."/>
        </authorList>
    </citation>
    <scope>NUCLEOTIDE SEQUENCE [LARGE SCALE GENOMIC DNA]</scope>
    <source>
        <strain evidence="2 3">F0041</strain>
    </source>
</reference>
<dbReference type="EMBL" id="AWSV01000150">
    <property type="protein sequence ID" value="ERI81900.1"/>
    <property type="molecule type" value="Genomic_DNA"/>
</dbReference>
<evidence type="ECO:0000313" key="3">
    <source>
        <dbReference type="Proteomes" id="UP000016496"/>
    </source>
</evidence>
<evidence type="ECO:0000256" key="1">
    <source>
        <dbReference type="SAM" id="MobiDB-lite"/>
    </source>
</evidence>
<gene>
    <name evidence="2" type="ORF">HMPREF1981_02842</name>
</gene>
<comment type="caution">
    <text evidence="2">The sequence shown here is derived from an EMBL/GenBank/DDBJ whole genome shotgun (WGS) entry which is preliminary data.</text>
</comment>
<dbReference type="Proteomes" id="UP000016496">
    <property type="component" value="Unassembled WGS sequence"/>
</dbReference>
<accession>U2CBI9</accession>
<dbReference type="HOGENOM" id="CLU_3022501_0_0_10"/>